<dbReference type="KEGG" id="mro:MROS_1398"/>
<dbReference type="CDD" id="cd00683">
    <property type="entry name" value="Trans_IPPS_HH"/>
    <property type="match status" value="1"/>
</dbReference>
<evidence type="ECO:0000313" key="3">
    <source>
        <dbReference type="Proteomes" id="UP000009011"/>
    </source>
</evidence>
<dbReference type="SUPFAM" id="SSF48576">
    <property type="entry name" value="Terpenoid synthases"/>
    <property type="match status" value="1"/>
</dbReference>
<dbReference type="SFLD" id="SFLDS00005">
    <property type="entry name" value="Isoprenoid_Synthase_Type_I"/>
    <property type="match status" value="1"/>
</dbReference>
<dbReference type="PATRIC" id="fig|1191523.3.peg.1485"/>
<dbReference type="GO" id="GO:0016117">
    <property type="term" value="P:carotenoid biosynthetic process"/>
    <property type="evidence" value="ECO:0007669"/>
    <property type="project" value="UniProtKB-ARBA"/>
</dbReference>
<dbReference type="OrthoDB" id="9787280at2"/>
<gene>
    <name evidence="2" type="ordered locus">MROS_1398</name>
</gene>
<dbReference type="RefSeq" id="WP_014856069.1">
    <property type="nucleotide sequence ID" value="NC_018178.1"/>
</dbReference>
<dbReference type="InterPro" id="IPR033904">
    <property type="entry name" value="Trans_IPPS_HH"/>
</dbReference>
<dbReference type="AlphaFoldDB" id="I6Z646"/>
<dbReference type="eggNOG" id="COG1562">
    <property type="taxonomic scope" value="Bacteria"/>
</dbReference>
<dbReference type="Pfam" id="PF00494">
    <property type="entry name" value="SQS_PSY"/>
    <property type="match status" value="1"/>
</dbReference>
<dbReference type="InterPro" id="IPR019845">
    <property type="entry name" value="Squalene/phytoene_synthase_CS"/>
</dbReference>
<dbReference type="SFLD" id="SFLDG01018">
    <property type="entry name" value="Squalene/Phytoene_Synthase_Lik"/>
    <property type="match status" value="1"/>
</dbReference>
<protein>
    <submittedName>
        <fullName evidence="2">Phytoene synthase</fullName>
    </submittedName>
</protein>
<name>I6Z646_MELRP</name>
<keyword evidence="1" id="KW-0808">Transferase</keyword>
<proteinExistence type="predicted"/>
<dbReference type="InterPro" id="IPR002060">
    <property type="entry name" value="Squ/phyt_synthse"/>
</dbReference>
<dbReference type="HOGENOM" id="CLU_037269_3_0_10"/>
<dbReference type="Gene3D" id="1.10.600.10">
    <property type="entry name" value="Farnesyl Diphosphate Synthase"/>
    <property type="match status" value="1"/>
</dbReference>
<dbReference type="GO" id="GO:0051996">
    <property type="term" value="F:squalene synthase [NAD(P)H] activity"/>
    <property type="evidence" value="ECO:0007669"/>
    <property type="project" value="InterPro"/>
</dbReference>
<sequence>MSFKIYLETSFKTSELITKQYSTSFSWATFFLEKDKRKAIYAIYGFVRLADEIVDTFHEYDKLFLLNELRQDLYYALNNKISINPVLMSFADTAIKYDIKKEQIESFLKSMESDLTKSNYYYQEELNEYVYGSADVVGLMCLKVFCNGNTGLYKELELPARKLGSAFQKVNFLRDLKNDINELNRNYFPEIINGVFDVVTKEKIEAVIDSEFREAYEGLKRLPGKSKLAVALAYFYYMALFKKIKKATPEMVLSKRFRISNFRKSLIMFKVFLMYKLKII</sequence>
<dbReference type="PANTHER" id="PTHR31480">
    <property type="entry name" value="BIFUNCTIONAL LYCOPENE CYCLASE/PHYTOENE SYNTHASE"/>
    <property type="match status" value="1"/>
</dbReference>
<dbReference type="EMBL" id="CP003557">
    <property type="protein sequence ID" value="AFN74635.1"/>
    <property type="molecule type" value="Genomic_DNA"/>
</dbReference>
<dbReference type="Proteomes" id="UP000009011">
    <property type="component" value="Chromosome"/>
</dbReference>
<accession>I6Z646</accession>
<evidence type="ECO:0000313" key="2">
    <source>
        <dbReference type="EMBL" id="AFN74635.1"/>
    </source>
</evidence>
<dbReference type="GO" id="GO:0004311">
    <property type="term" value="F:geranylgeranyl diphosphate synthase activity"/>
    <property type="evidence" value="ECO:0007669"/>
    <property type="project" value="InterPro"/>
</dbReference>
<dbReference type="InterPro" id="IPR044843">
    <property type="entry name" value="Trans_IPPS_bact-type"/>
</dbReference>
<evidence type="ECO:0000256" key="1">
    <source>
        <dbReference type="ARBA" id="ARBA00022679"/>
    </source>
</evidence>
<reference evidence="2 3" key="1">
    <citation type="journal article" date="2013" name="PLoS ONE">
        <title>Genomic analysis of Melioribacter roseus, facultatively anaerobic organotrophic bacterium representing a novel deep lineage within Bacteriodetes/Chlorobi group.</title>
        <authorList>
            <person name="Kadnikov V.V."/>
            <person name="Mardanov A.V."/>
            <person name="Podosokorskaya O.A."/>
            <person name="Gavrilov S.N."/>
            <person name="Kublanov I.V."/>
            <person name="Beletsky A.V."/>
            <person name="Bonch-Osmolovskaya E.A."/>
            <person name="Ravin N.V."/>
        </authorList>
    </citation>
    <scope>NUCLEOTIDE SEQUENCE [LARGE SCALE GENOMIC DNA]</scope>
    <source>
        <strain evidence="3">JCM 17771 / P3M-2</strain>
    </source>
</reference>
<dbReference type="SFLD" id="SFLDG01212">
    <property type="entry name" value="Phytoene_synthase_like"/>
    <property type="match status" value="1"/>
</dbReference>
<dbReference type="STRING" id="1191523.MROS_1398"/>
<organism evidence="2 3">
    <name type="scientific">Melioribacter roseus (strain DSM 23840 / JCM 17771 / VKM B-2668 / P3M-2)</name>
    <dbReference type="NCBI Taxonomy" id="1191523"/>
    <lineage>
        <taxon>Bacteria</taxon>
        <taxon>Pseudomonadati</taxon>
        <taxon>Ignavibacteriota</taxon>
        <taxon>Ignavibacteria</taxon>
        <taxon>Ignavibacteriales</taxon>
        <taxon>Melioribacteraceae</taxon>
        <taxon>Melioribacter</taxon>
    </lineage>
</organism>
<dbReference type="PROSITE" id="PS01045">
    <property type="entry name" value="SQUALEN_PHYTOEN_SYN_2"/>
    <property type="match status" value="1"/>
</dbReference>
<dbReference type="InterPro" id="IPR008949">
    <property type="entry name" value="Isoprenoid_synthase_dom_sf"/>
</dbReference>
<keyword evidence="3" id="KW-1185">Reference proteome</keyword>